<dbReference type="AlphaFoldDB" id="A0A0A9AV63"/>
<protein>
    <submittedName>
        <fullName evidence="1">Uncharacterized protein</fullName>
    </submittedName>
</protein>
<evidence type="ECO:0000313" key="1">
    <source>
        <dbReference type="EMBL" id="JAD53768.1"/>
    </source>
</evidence>
<accession>A0A0A9AV63</accession>
<name>A0A0A9AV63_ARUDO</name>
<reference evidence="1" key="1">
    <citation type="submission" date="2014-09" db="EMBL/GenBank/DDBJ databases">
        <authorList>
            <person name="Magalhaes I.L.F."/>
            <person name="Oliveira U."/>
            <person name="Santos F.R."/>
            <person name="Vidigal T.H.D.A."/>
            <person name="Brescovit A.D."/>
            <person name="Santos A.J."/>
        </authorList>
    </citation>
    <scope>NUCLEOTIDE SEQUENCE</scope>
    <source>
        <tissue evidence="1">Shoot tissue taken approximately 20 cm above the soil surface</tissue>
    </source>
</reference>
<organism evidence="1">
    <name type="scientific">Arundo donax</name>
    <name type="common">Giant reed</name>
    <name type="synonym">Donax arundinaceus</name>
    <dbReference type="NCBI Taxonomy" id="35708"/>
    <lineage>
        <taxon>Eukaryota</taxon>
        <taxon>Viridiplantae</taxon>
        <taxon>Streptophyta</taxon>
        <taxon>Embryophyta</taxon>
        <taxon>Tracheophyta</taxon>
        <taxon>Spermatophyta</taxon>
        <taxon>Magnoliopsida</taxon>
        <taxon>Liliopsida</taxon>
        <taxon>Poales</taxon>
        <taxon>Poaceae</taxon>
        <taxon>PACMAD clade</taxon>
        <taxon>Arundinoideae</taxon>
        <taxon>Arundineae</taxon>
        <taxon>Arundo</taxon>
    </lineage>
</organism>
<sequence length="27" mass="3179">MHACANFRCLYLEIYAICEDSITQQKN</sequence>
<proteinExistence type="predicted"/>
<reference evidence="1" key="2">
    <citation type="journal article" date="2015" name="Data Brief">
        <title>Shoot transcriptome of the giant reed, Arundo donax.</title>
        <authorList>
            <person name="Barrero R.A."/>
            <person name="Guerrero F.D."/>
            <person name="Moolhuijzen P."/>
            <person name="Goolsby J.A."/>
            <person name="Tidwell J."/>
            <person name="Bellgard S.E."/>
            <person name="Bellgard M.I."/>
        </authorList>
    </citation>
    <scope>NUCLEOTIDE SEQUENCE</scope>
    <source>
        <tissue evidence="1">Shoot tissue taken approximately 20 cm above the soil surface</tissue>
    </source>
</reference>
<dbReference type="EMBL" id="GBRH01244127">
    <property type="protein sequence ID" value="JAD53768.1"/>
    <property type="molecule type" value="Transcribed_RNA"/>
</dbReference>